<keyword evidence="1" id="KW-1185">Reference proteome</keyword>
<evidence type="ECO:0000313" key="2">
    <source>
        <dbReference type="WBParaSite" id="Hba_10714"/>
    </source>
</evidence>
<reference evidence="2" key="1">
    <citation type="submission" date="2016-11" db="UniProtKB">
        <authorList>
            <consortium name="WormBaseParasite"/>
        </authorList>
    </citation>
    <scope>IDENTIFICATION</scope>
</reference>
<dbReference type="Proteomes" id="UP000095283">
    <property type="component" value="Unplaced"/>
</dbReference>
<dbReference type="AlphaFoldDB" id="A0A1I7WZZ6"/>
<accession>A0A1I7WZZ6</accession>
<dbReference type="WBParaSite" id="Hba_10714">
    <property type="protein sequence ID" value="Hba_10714"/>
    <property type="gene ID" value="Hba_10714"/>
</dbReference>
<proteinExistence type="predicted"/>
<organism evidence="1 2">
    <name type="scientific">Heterorhabditis bacteriophora</name>
    <name type="common">Entomopathogenic nematode worm</name>
    <dbReference type="NCBI Taxonomy" id="37862"/>
    <lineage>
        <taxon>Eukaryota</taxon>
        <taxon>Metazoa</taxon>
        <taxon>Ecdysozoa</taxon>
        <taxon>Nematoda</taxon>
        <taxon>Chromadorea</taxon>
        <taxon>Rhabditida</taxon>
        <taxon>Rhabditina</taxon>
        <taxon>Rhabditomorpha</taxon>
        <taxon>Strongyloidea</taxon>
        <taxon>Heterorhabditidae</taxon>
        <taxon>Heterorhabditis</taxon>
    </lineage>
</organism>
<evidence type="ECO:0000313" key="1">
    <source>
        <dbReference type="Proteomes" id="UP000095283"/>
    </source>
</evidence>
<sequence length="66" mass="7608">MHLVSHQRLIDLTYISGVYKYQFTLIKAPNPSKRAFYHTDSQHRSNSTSIRRSLILHGKQVAGIEP</sequence>
<protein>
    <submittedName>
        <fullName evidence="2">Transposase</fullName>
    </submittedName>
</protein>
<name>A0A1I7WZZ6_HETBA</name>